<reference evidence="4" key="1">
    <citation type="journal article" date="2014" name="Proc. Natl. Acad. Sci. U.S.A.">
        <title>Extensive sampling of basidiomycete genomes demonstrates inadequacy of the white-rot/brown-rot paradigm for wood decay fungi.</title>
        <authorList>
            <person name="Riley R."/>
            <person name="Salamov A.A."/>
            <person name="Brown D.W."/>
            <person name="Nagy L.G."/>
            <person name="Floudas D."/>
            <person name="Held B.W."/>
            <person name="Levasseur A."/>
            <person name="Lombard V."/>
            <person name="Morin E."/>
            <person name="Otillar R."/>
            <person name="Lindquist E.A."/>
            <person name="Sun H."/>
            <person name="LaButti K.M."/>
            <person name="Schmutz J."/>
            <person name="Jabbour D."/>
            <person name="Luo H."/>
            <person name="Baker S.E."/>
            <person name="Pisabarro A.G."/>
            <person name="Walton J.D."/>
            <person name="Blanchette R.A."/>
            <person name="Henrissat B."/>
            <person name="Martin F."/>
            <person name="Cullen D."/>
            <person name="Hibbett D.S."/>
            <person name="Grigoriev I.V."/>
        </authorList>
    </citation>
    <scope>NUCLEOTIDE SEQUENCE [LARGE SCALE GENOMIC DNA]</scope>
    <source>
        <strain evidence="4">FD-172 SS1</strain>
    </source>
</reference>
<dbReference type="InterPro" id="IPR014720">
    <property type="entry name" value="dsRBD_dom"/>
</dbReference>
<organism evidence="3 4">
    <name type="scientific">Botryobasidium botryosum (strain FD-172 SS1)</name>
    <dbReference type="NCBI Taxonomy" id="930990"/>
    <lineage>
        <taxon>Eukaryota</taxon>
        <taxon>Fungi</taxon>
        <taxon>Dikarya</taxon>
        <taxon>Basidiomycota</taxon>
        <taxon>Agaricomycotina</taxon>
        <taxon>Agaricomycetes</taxon>
        <taxon>Cantharellales</taxon>
        <taxon>Botryobasidiaceae</taxon>
        <taxon>Botryobasidium</taxon>
    </lineage>
</organism>
<dbReference type="HOGENOM" id="CLU_2573576_0_0_1"/>
<feature type="domain" description="DRBM" evidence="2">
    <location>
        <begin position="6"/>
        <end position="77"/>
    </location>
</feature>
<dbReference type="AlphaFoldDB" id="A0A067MGF3"/>
<protein>
    <recommendedName>
        <fullName evidence="2">DRBM domain-containing protein</fullName>
    </recommendedName>
</protein>
<dbReference type="Gene3D" id="3.30.160.20">
    <property type="match status" value="1"/>
</dbReference>
<sequence length="81" mass="9237">MSFEAAARNELNEYARRRCLHVYYYPVESPEHGRAADPWIVDCSVDGQRPVRKSGRGMTKEAAENDAAAKVLEQLRLESRN</sequence>
<evidence type="ECO:0000256" key="1">
    <source>
        <dbReference type="PROSITE-ProRule" id="PRU00266"/>
    </source>
</evidence>
<dbReference type="CDD" id="cd00048">
    <property type="entry name" value="DSRM_SF"/>
    <property type="match status" value="1"/>
</dbReference>
<proteinExistence type="predicted"/>
<dbReference type="InParanoid" id="A0A067MGF3"/>
<dbReference type="GO" id="GO:0003723">
    <property type="term" value="F:RNA binding"/>
    <property type="evidence" value="ECO:0007669"/>
    <property type="project" value="UniProtKB-UniRule"/>
</dbReference>
<dbReference type="SUPFAM" id="SSF54768">
    <property type="entry name" value="dsRNA-binding domain-like"/>
    <property type="match status" value="1"/>
</dbReference>
<evidence type="ECO:0000313" key="4">
    <source>
        <dbReference type="Proteomes" id="UP000027195"/>
    </source>
</evidence>
<dbReference type="Pfam" id="PF00035">
    <property type="entry name" value="dsrm"/>
    <property type="match status" value="1"/>
</dbReference>
<name>A0A067MGF3_BOTB1</name>
<dbReference type="PROSITE" id="PS50137">
    <property type="entry name" value="DS_RBD"/>
    <property type="match status" value="1"/>
</dbReference>
<evidence type="ECO:0000259" key="2">
    <source>
        <dbReference type="PROSITE" id="PS50137"/>
    </source>
</evidence>
<dbReference type="EMBL" id="KL198036">
    <property type="protein sequence ID" value="KDQ14604.1"/>
    <property type="molecule type" value="Genomic_DNA"/>
</dbReference>
<gene>
    <name evidence="3" type="ORF">BOTBODRAFT_55160</name>
</gene>
<keyword evidence="4" id="KW-1185">Reference proteome</keyword>
<keyword evidence="1" id="KW-0694">RNA-binding</keyword>
<dbReference type="Proteomes" id="UP000027195">
    <property type="component" value="Unassembled WGS sequence"/>
</dbReference>
<evidence type="ECO:0000313" key="3">
    <source>
        <dbReference type="EMBL" id="KDQ14604.1"/>
    </source>
</evidence>
<accession>A0A067MGF3</accession>